<comment type="caution">
    <text evidence="1">The sequence shown here is derived from an EMBL/GenBank/DDBJ whole genome shotgun (WGS) entry which is preliminary data.</text>
</comment>
<name>A0A4R2GI29_9BACT</name>
<keyword evidence="2" id="KW-1185">Reference proteome</keyword>
<organism evidence="1 2">
    <name type="scientific">Natronoflexus pectinivorans</name>
    <dbReference type="NCBI Taxonomy" id="682526"/>
    <lineage>
        <taxon>Bacteria</taxon>
        <taxon>Pseudomonadati</taxon>
        <taxon>Bacteroidota</taxon>
        <taxon>Bacteroidia</taxon>
        <taxon>Marinilabiliales</taxon>
        <taxon>Marinilabiliaceae</taxon>
        <taxon>Natronoflexus</taxon>
    </lineage>
</organism>
<protein>
    <submittedName>
        <fullName evidence="1">Uncharacterized protein</fullName>
    </submittedName>
</protein>
<evidence type="ECO:0000313" key="2">
    <source>
        <dbReference type="Proteomes" id="UP000295221"/>
    </source>
</evidence>
<dbReference type="AlphaFoldDB" id="A0A4R2GI29"/>
<reference evidence="1 2" key="1">
    <citation type="submission" date="2019-03" db="EMBL/GenBank/DDBJ databases">
        <title>Genomic Encyclopedia of Type Strains, Phase IV (KMG-IV): sequencing the most valuable type-strain genomes for metagenomic binning, comparative biology and taxonomic classification.</title>
        <authorList>
            <person name="Goeker M."/>
        </authorList>
    </citation>
    <scope>NUCLEOTIDE SEQUENCE [LARGE SCALE GENOMIC DNA]</scope>
    <source>
        <strain evidence="1 2">DSM 24179</strain>
    </source>
</reference>
<gene>
    <name evidence="1" type="ORF">EV194_11155</name>
</gene>
<evidence type="ECO:0000313" key="1">
    <source>
        <dbReference type="EMBL" id="TCO06939.1"/>
    </source>
</evidence>
<dbReference type="Proteomes" id="UP000295221">
    <property type="component" value="Unassembled WGS sequence"/>
</dbReference>
<sequence length="65" mass="7728">MTNTLFFWINKQIPYTNIRKVSYNGYIKFSIGRLRDATYPKKKIVIKRKNEVCALQINQLSIFSI</sequence>
<proteinExistence type="predicted"/>
<dbReference type="EMBL" id="SLWK01000011">
    <property type="protein sequence ID" value="TCO06939.1"/>
    <property type="molecule type" value="Genomic_DNA"/>
</dbReference>
<accession>A0A4R2GI29</accession>